<dbReference type="InterPro" id="IPR050845">
    <property type="entry name" value="Cu-binding_ET"/>
</dbReference>
<dbReference type="Proteomes" id="UP001056708">
    <property type="component" value="Chromosome"/>
</dbReference>
<dbReference type="PANTHER" id="PTHR38439:SF3">
    <property type="entry name" value="COPPER-RESISTANT CUPROPROTEIN COPI"/>
    <property type="match status" value="1"/>
</dbReference>
<sequence length="168" mass="18577">MRQRYPMFSRMMSSFVVGMGMFLAIALINPSPAQAAVTQAGPQLARIDARDLHISLGDRQGQLMFYPNHLDLVVGQTYRLILDNPSPEKHYFSAPNFAAVSWTRKVEAAGVEVKGTVRELELKPNAKAEWVLVPEKPGQYDLECTIAGHAEAGMTGRLTIHPRSIDSV</sequence>
<feature type="chain" id="PRO_5046093429" evidence="3">
    <location>
        <begin position="36"/>
        <end position="168"/>
    </location>
</feature>
<keyword evidence="1" id="KW-0479">Metal-binding</keyword>
<evidence type="ECO:0000256" key="2">
    <source>
        <dbReference type="ARBA" id="ARBA00023008"/>
    </source>
</evidence>
<keyword evidence="5" id="KW-1185">Reference proteome</keyword>
<dbReference type="RefSeq" id="WP_252665264.1">
    <property type="nucleotide sequence ID" value="NZ_CP098611.1"/>
</dbReference>
<evidence type="ECO:0000313" key="5">
    <source>
        <dbReference type="Proteomes" id="UP001056708"/>
    </source>
</evidence>
<dbReference type="InterPro" id="IPR008972">
    <property type="entry name" value="Cupredoxin"/>
</dbReference>
<dbReference type="InterPro" id="IPR033138">
    <property type="entry name" value="Cu_oxidase_CS"/>
</dbReference>
<evidence type="ECO:0000256" key="3">
    <source>
        <dbReference type="SAM" id="SignalP"/>
    </source>
</evidence>
<dbReference type="Gene3D" id="2.60.40.420">
    <property type="entry name" value="Cupredoxins - blue copper proteins"/>
    <property type="match status" value="1"/>
</dbReference>
<proteinExistence type="predicted"/>
<evidence type="ECO:0000256" key="1">
    <source>
        <dbReference type="ARBA" id="ARBA00022723"/>
    </source>
</evidence>
<feature type="signal peptide" evidence="3">
    <location>
        <begin position="1"/>
        <end position="35"/>
    </location>
</feature>
<organism evidence="4 5">
    <name type="scientific">Phormidium yuhuli AB48</name>
    <dbReference type="NCBI Taxonomy" id="2940671"/>
    <lineage>
        <taxon>Bacteria</taxon>
        <taxon>Bacillati</taxon>
        <taxon>Cyanobacteriota</taxon>
        <taxon>Cyanophyceae</taxon>
        <taxon>Oscillatoriophycideae</taxon>
        <taxon>Oscillatoriales</taxon>
        <taxon>Oscillatoriaceae</taxon>
        <taxon>Phormidium</taxon>
        <taxon>Phormidium yuhuli</taxon>
    </lineage>
</organism>
<keyword evidence="3" id="KW-0732">Signal</keyword>
<reference evidence="4" key="1">
    <citation type="submission" date="2022-06" db="EMBL/GenBank/DDBJ databases">
        <title>Genome sequence of Phormidium yuhuli AB48 isolated from an industrial photobioreactor environment.</title>
        <authorList>
            <person name="Qiu Y."/>
            <person name="Noonan A.J.C."/>
            <person name="Dofher K."/>
            <person name="Koch M."/>
            <person name="Kieft B."/>
            <person name="Lin X."/>
            <person name="Ziels R.M."/>
            <person name="Hallam S.J."/>
        </authorList>
    </citation>
    <scope>NUCLEOTIDE SEQUENCE</scope>
    <source>
        <strain evidence="4">AB48</strain>
    </source>
</reference>
<protein>
    <submittedName>
        <fullName evidence="4">Copper-binding protein</fullName>
    </submittedName>
</protein>
<accession>A0ABY5AXW9</accession>
<dbReference type="EMBL" id="CP098611">
    <property type="protein sequence ID" value="USR93084.1"/>
    <property type="molecule type" value="Genomic_DNA"/>
</dbReference>
<name>A0ABY5AXW9_9CYAN</name>
<dbReference type="PROSITE" id="PS00079">
    <property type="entry name" value="MULTICOPPER_OXIDASE1"/>
    <property type="match status" value="1"/>
</dbReference>
<dbReference type="PANTHER" id="PTHR38439">
    <property type="entry name" value="AURACYANIN-B"/>
    <property type="match status" value="1"/>
</dbReference>
<keyword evidence="2" id="KW-0186">Copper</keyword>
<evidence type="ECO:0000313" key="4">
    <source>
        <dbReference type="EMBL" id="USR93084.1"/>
    </source>
</evidence>
<gene>
    <name evidence="4" type="ORF">NEA10_02305</name>
</gene>
<dbReference type="SUPFAM" id="SSF49503">
    <property type="entry name" value="Cupredoxins"/>
    <property type="match status" value="1"/>
</dbReference>